<gene>
    <name evidence="2" type="ORF">FAJ34_09875</name>
</gene>
<proteinExistence type="predicted"/>
<dbReference type="AlphaFoldDB" id="A0A4T2H373"/>
<dbReference type="Gene3D" id="2.20.110.10">
    <property type="entry name" value="Histone H3 K4-specific methyltransferase SET7/9 N-terminal domain"/>
    <property type="match status" value="2"/>
</dbReference>
<reference evidence="2 3" key="1">
    <citation type="submission" date="2019-04" db="EMBL/GenBank/DDBJ databases">
        <title>Genome analysis of Streptococcus suis strain WUSS425.</title>
        <authorList>
            <person name="Chen H."/>
            <person name="Gao X."/>
            <person name="Wu Z."/>
        </authorList>
    </citation>
    <scope>NUCLEOTIDE SEQUENCE [LARGE SCALE GENOMIC DNA]</scope>
    <source>
        <strain evidence="2 3">WUSS425</strain>
    </source>
</reference>
<name>A0A4T2H373_STRSU</name>
<accession>A0A4T2H373</accession>
<sequence>MCLGGDMIDLLVIIVSKESSYVNQPEAFFNKFFEMNHAALTVLLIFANQGKFQKVACGEFEFKEDFPSFSPFVKGSDETEITDWIEEAIVYRQLNLLPTDTIDYFYGQPRKVTDTSASFELTSSDDSEYGKLMAKKPEKPSKLLSNIFVQYSNYQGELDYFSEYTYGTRDYGTYKLEGFWRNGLSPTGFMKRITDSETSIDYFNKQGELVKNFSRGEAIRTWSLIRKLRKIDMHLYQMDDVDILPYCEMENKSGLKRQGEIKFSTGKLNGLGSEYYSSGDKYHGQFKDGYQHGVGTYYFVNGDIYHGGFKDSKFHGKGLMIWSNGDVYEGDFIEGKRTGNGILQKGDGNIYVGDFIDGKSTGYGWEFFKDGRIYVGPYGDIKDGEATIYFENGTIIVFEWNEGKQSEQFRKLLPSGEIIFGTLHNGKDSNEKQAEDSNVKQFVSHRIISKKDNQKYAGLNRNDICSCGSGKMYKNCHGKDAKLL</sequence>
<dbReference type="EMBL" id="SSXP01000017">
    <property type="protein sequence ID" value="TII05774.1"/>
    <property type="molecule type" value="Genomic_DNA"/>
</dbReference>
<evidence type="ECO:0000256" key="1">
    <source>
        <dbReference type="ARBA" id="ARBA00022737"/>
    </source>
</evidence>
<dbReference type="PANTHER" id="PTHR23084:SF263">
    <property type="entry name" value="MORN REPEAT-CONTAINING PROTEIN 1"/>
    <property type="match status" value="1"/>
</dbReference>
<evidence type="ECO:0008006" key="4">
    <source>
        <dbReference type="Google" id="ProtNLM"/>
    </source>
</evidence>
<evidence type="ECO:0000313" key="2">
    <source>
        <dbReference type="EMBL" id="TII05774.1"/>
    </source>
</evidence>
<dbReference type="Gene3D" id="3.10.450.50">
    <property type="match status" value="1"/>
</dbReference>
<evidence type="ECO:0000313" key="3">
    <source>
        <dbReference type="Proteomes" id="UP000305768"/>
    </source>
</evidence>
<dbReference type="SUPFAM" id="SSF82185">
    <property type="entry name" value="Histone H3 K4-specific methyltransferase SET7/9 N-terminal domain"/>
    <property type="match status" value="2"/>
</dbReference>
<protein>
    <recommendedName>
        <fullName evidence="4">MORN repeat protein</fullName>
    </recommendedName>
</protein>
<dbReference type="Pfam" id="PF02493">
    <property type="entry name" value="MORN"/>
    <property type="match status" value="5"/>
</dbReference>
<dbReference type="Proteomes" id="UP000305768">
    <property type="component" value="Unassembled WGS sequence"/>
</dbReference>
<comment type="caution">
    <text evidence="2">The sequence shown here is derived from an EMBL/GenBank/DDBJ whole genome shotgun (WGS) entry which is preliminary data.</text>
</comment>
<dbReference type="InterPro" id="IPR004027">
    <property type="entry name" value="SEC_C_motif"/>
</dbReference>
<dbReference type="SUPFAM" id="SSF103642">
    <property type="entry name" value="Sec-C motif"/>
    <property type="match status" value="1"/>
</dbReference>
<dbReference type="PANTHER" id="PTHR23084">
    <property type="entry name" value="PHOSPHATIDYLINOSITOL-4-PHOSPHATE 5-KINASE RELATED"/>
    <property type="match status" value="1"/>
</dbReference>
<dbReference type="SMART" id="SM00698">
    <property type="entry name" value="MORN"/>
    <property type="match status" value="4"/>
</dbReference>
<dbReference type="Pfam" id="PF02810">
    <property type="entry name" value="SEC-C"/>
    <property type="match status" value="1"/>
</dbReference>
<keyword evidence="1" id="KW-0677">Repeat</keyword>
<dbReference type="InterPro" id="IPR003409">
    <property type="entry name" value="MORN"/>
</dbReference>
<organism evidence="2 3">
    <name type="scientific">Streptococcus suis</name>
    <dbReference type="NCBI Taxonomy" id="1307"/>
    <lineage>
        <taxon>Bacteria</taxon>
        <taxon>Bacillati</taxon>
        <taxon>Bacillota</taxon>
        <taxon>Bacilli</taxon>
        <taxon>Lactobacillales</taxon>
        <taxon>Streptococcaceae</taxon>
        <taxon>Streptococcus</taxon>
    </lineage>
</organism>